<dbReference type="InterPro" id="IPR010935">
    <property type="entry name" value="SMC_hinge"/>
</dbReference>
<evidence type="ECO:0000256" key="4">
    <source>
        <dbReference type="ARBA" id="ARBA00023054"/>
    </source>
</evidence>
<dbReference type="GO" id="GO:0003677">
    <property type="term" value="F:DNA binding"/>
    <property type="evidence" value="ECO:0007669"/>
    <property type="project" value="UniProtKB-UniRule"/>
</dbReference>
<dbReference type="GO" id="GO:0016887">
    <property type="term" value="F:ATP hydrolysis activity"/>
    <property type="evidence" value="ECO:0007669"/>
    <property type="project" value="InterPro"/>
</dbReference>
<evidence type="ECO:0000256" key="6">
    <source>
        <dbReference type="HAMAP-Rule" id="MF_01894"/>
    </source>
</evidence>
<dbReference type="SUPFAM" id="SSF52540">
    <property type="entry name" value="P-loop containing nucleoside triphosphate hydrolases"/>
    <property type="match status" value="2"/>
</dbReference>
<keyword evidence="4 6" id="KW-0175">Coiled coil</keyword>
<proteinExistence type="inferred from homology"/>
<evidence type="ECO:0000313" key="8">
    <source>
        <dbReference type="EMBL" id="OOZ38965.1"/>
    </source>
</evidence>
<dbReference type="InterPro" id="IPR027417">
    <property type="entry name" value="P-loop_NTPase"/>
</dbReference>
<dbReference type="InterPro" id="IPR024704">
    <property type="entry name" value="SMC"/>
</dbReference>
<keyword evidence="5 6" id="KW-0238">DNA-binding</keyword>
<dbReference type="Proteomes" id="UP000191110">
    <property type="component" value="Unassembled WGS sequence"/>
</dbReference>
<feature type="binding site" evidence="6">
    <location>
        <begin position="32"/>
        <end position="39"/>
    </location>
    <ligand>
        <name>ATP</name>
        <dbReference type="ChEBI" id="CHEBI:30616"/>
    </ligand>
</feature>
<dbReference type="GO" id="GO:0006260">
    <property type="term" value="P:DNA replication"/>
    <property type="evidence" value="ECO:0007669"/>
    <property type="project" value="UniProtKB-UniRule"/>
</dbReference>
<dbReference type="OrthoDB" id="9808768at2"/>
<comment type="subunit">
    <text evidence="6">Homodimer.</text>
</comment>
<protein>
    <recommendedName>
        <fullName evidence="6">Chromosome partition protein Smc</fullName>
    </recommendedName>
</protein>
<dbReference type="GO" id="GO:0005524">
    <property type="term" value="F:ATP binding"/>
    <property type="evidence" value="ECO:0007669"/>
    <property type="project" value="UniProtKB-UniRule"/>
</dbReference>
<evidence type="ECO:0000256" key="3">
    <source>
        <dbReference type="ARBA" id="ARBA00022840"/>
    </source>
</evidence>
<dbReference type="Pfam" id="PF02463">
    <property type="entry name" value="SMC_N"/>
    <property type="match status" value="1"/>
</dbReference>
<dbReference type="GO" id="GO:0007059">
    <property type="term" value="P:chromosome segregation"/>
    <property type="evidence" value="ECO:0007669"/>
    <property type="project" value="UniProtKB-UniRule"/>
</dbReference>
<dbReference type="Gene3D" id="1.20.1060.20">
    <property type="match status" value="1"/>
</dbReference>
<keyword evidence="9" id="KW-1185">Reference proteome</keyword>
<dbReference type="EMBL" id="MPRL01000066">
    <property type="protein sequence ID" value="OOZ38965.1"/>
    <property type="molecule type" value="Genomic_DNA"/>
</dbReference>
<dbReference type="InterPro" id="IPR036277">
    <property type="entry name" value="SMC_hinge_sf"/>
</dbReference>
<dbReference type="Pfam" id="PF06470">
    <property type="entry name" value="SMC_hinge"/>
    <property type="match status" value="1"/>
</dbReference>
<evidence type="ECO:0000256" key="2">
    <source>
        <dbReference type="ARBA" id="ARBA00022741"/>
    </source>
</evidence>
<dbReference type="GO" id="GO:0005737">
    <property type="term" value="C:cytoplasm"/>
    <property type="evidence" value="ECO:0007669"/>
    <property type="project" value="UniProtKB-SubCell"/>
</dbReference>
<dbReference type="GO" id="GO:0030261">
    <property type="term" value="P:chromosome condensation"/>
    <property type="evidence" value="ECO:0007669"/>
    <property type="project" value="InterPro"/>
</dbReference>
<dbReference type="HAMAP" id="MF_01894">
    <property type="entry name" value="Smc_prok"/>
    <property type="match status" value="1"/>
</dbReference>
<keyword evidence="1 6" id="KW-0963">Cytoplasm</keyword>
<keyword evidence="3 6" id="KW-0067">ATP-binding</keyword>
<reference evidence="8 9" key="1">
    <citation type="submission" date="2016-11" db="EMBL/GenBank/DDBJ databases">
        <title>Mixed transmission modes and dynamic genome evolution in an obligate animal-bacterial symbiosis.</title>
        <authorList>
            <person name="Russell S.L."/>
            <person name="Corbett-Detig R.B."/>
            <person name="Cavanaugh C.M."/>
        </authorList>
    </citation>
    <scope>NUCLEOTIDE SEQUENCE [LARGE SCALE GENOMIC DNA]</scope>
    <source>
        <strain evidence="8">Sveles-Q1</strain>
    </source>
</reference>
<comment type="caution">
    <text evidence="8">The sequence shown here is derived from an EMBL/GenBank/DDBJ whole genome shotgun (WGS) entry which is preliminary data.</text>
</comment>
<feature type="coiled-coil region" evidence="6">
    <location>
        <begin position="170"/>
        <end position="225"/>
    </location>
</feature>
<gene>
    <name evidence="6" type="primary">smc</name>
    <name evidence="8" type="ORF">BOW53_13485</name>
</gene>
<dbReference type="SMART" id="SM00968">
    <property type="entry name" value="SMC_hinge"/>
    <property type="match status" value="1"/>
</dbReference>
<dbReference type="GO" id="GO:0007062">
    <property type="term" value="P:sister chromatid cohesion"/>
    <property type="evidence" value="ECO:0007669"/>
    <property type="project" value="InterPro"/>
</dbReference>
<comment type="subcellular location">
    <subcellularLocation>
        <location evidence="6">Cytoplasm</location>
    </subcellularLocation>
</comment>
<comment type="similarity">
    <text evidence="6">Belongs to the SMC family.</text>
</comment>
<dbReference type="InterPro" id="IPR003395">
    <property type="entry name" value="RecF/RecN/SMC_N"/>
</dbReference>
<name>A0A1T2L1J7_9GAMM</name>
<sequence length="1169" mass="131941">MRLSKIKLAGFKSFVDPTSIQFPSNLTGIVGPNGCGKSNTIDAVRWVMGESSAKHLRGESMADVIFNGSSARKPVGQASVELIFDNSDGAAGGEYAKYNEISIRRAVSRDGQSAYSLNGTRCRRKDITGLFLGTGLGPRSYSIIEQGMISRVIEAKPEELRTYLEEAAGISKYKERRRETENRIKHTRENLDRLSDLREELEKQLDRLQRQSKTAERFKELKQDERLLKAELLALRWKELDVDGGGFERTIQEKETELEAVIAEQRSAESELEKLRGAHIEASDRFNEVQSTYYGLGADITRIEQSIQHGKERIQQQTHDLQQVEQAYSEAKSHINIDTRRLEELESSLETRQPELERAEAALEESAADLEQSEQAGHDWQGEWEDFNRRAAEPARAAEVERTRISQIESTLMQLEKRRSRAEDELQGLSGESLQTEIEQLIEESTILQSEVTARQQELEGVLERLQQTREQNNQDNNELHERRQRLQNISGRLTSLEALQEAALGKSEGVVTEWLQSAGFSEAPRLAQNIEVDSGWERAVETVLGQYLQAVCVDGFDAASDLLGELSSGSLTLFDTTVAAGAAEANAATPILNKVRAPWAVDSLLGGVYCVDDLAGAMALRANLAPHESVITRDGIWLGAGWLRVARDADEQAGVLQRESEIKELSSSIEEESSMVSQLEERIEAGREMRRTLEGRREDLQRQINQENRRHAEINGQVEARKGRLEQVRSRTEQLRGDIEELRGQTLQEEETLRGARTTMNEAVVQMEAHEQQREAMVRQRDRLREGLDAIRRRAQQDREAVHKLALQIESMNTAHTSTTENLVRMEAQLTQFSARRDELQQSLSGGSEPIQQLETDLEQKLSARSEVERKLSEARRGVEEIDESMRKVSESRSGVEQRVQTIRESLVQTRMQWQEITVRRRTLEEQVAETDFELDKLLEQLDAGAEASAWQQKVEEMERRIQRLGPINLAAIDEYKEQSERKVYLDAQNDDLVEALETLEGAMRKIDRETRTRFKETFDQVNSGIQRLFPRLFGGGHAYLELTGDDLLETGVTVMARPPGKRISNIHLLSGGEKALTAVSLVFAIFELNPAPFCMLDEVDAPLDEANVGRFCEMVKEMSEQVQFIFITHNKTTMELSNQLSGVTMHEPGVSRLVAVDVAEAIQLASA</sequence>
<organism evidence="8 9">
    <name type="scientific">Solemya pervernicosa gill symbiont</name>
    <dbReference type="NCBI Taxonomy" id="642797"/>
    <lineage>
        <taxon>Bacteria</taxon>
        <taxon>Pseudomonadati</taxon>
        <taxon>Pseudomonadota</taxon>
        <taxon>Gammaproteobacteria</taxon>
        <taxon>sulfur-oxidizing symbionts</taxon>
    </lineage>
</organism>
<dbReference type="NCBIfam" id="TIGR02168">
    <property type="entry name" value="SMC_prok_B"/>
    <property type="match status" value="1"/>
</dbReference>
<dbReference type="Gene3D" id="3.40.50.300">
    <property type="entry name" value="P-loop containing nucleotide triphosphate hydrolases"/>
    <property type="match status" value="2"/>
</dbReference>
<dbReference type="PIRSF" id="PIRSF005719">
    <property type="entry name" value="SMC"/>
    <property type="match status" value="1"/>
</dbReference>
<dbReference type="AlphaFoldDB" id="A0A1T2L1J7"/>
<dbReference type="PANTHER" id="PTHR43977">
    <property type="entry name" value="STRUCTURAL MAINTENANCE OF CHROMOSOMES PROTEIN 3"/>
    <property type="match status" value="1"/>
</dbReference>
<dbReference type="InterPro" id="IPR011890">
    <property type="entry name" value="SMC_prok"/>
</dbReference>
<dbReference type="GO" id="GO:0005694">
    <property type="term" value="C:chromosome"/>
    <property type="evidence" value="ECO:0007669"/>
    <property type="project" value="InterPro"/>
</dbReference>
<accession>A0A1T2L1J7</accession>
<evidence type="ECO:0000259" key="7">
    <source>
        <dbReference type="SMART" id="SM00968"/>
    </source>
</evidence>
<feature type="coiled-coil region" evidence="6">
    <location>
        <begin position="663"/>
        <end position="788"/>
    </location>
</feature>
<feature type="coiled-coil region" evidence="6">
    <location>
        <begin position="824"/>
        <end position="886"/>
    </location>
</feature>
<evidence type="ECO:0000256" key="1">
    <source>
        <dbReference type="ARBA" id="ARBA00022490"/>
    </source>
</evidence>
<comment type="domain">
    <text evidence="6">Contains large globular domains required for ATP hydrolysis at each terminus and a third globular domain forming a flexible hinge near the middle of the molecule. These domains are separated by coiled-coil structures.</text>
</comment>
<dbReference type="RefSeq" id="WP_078484614.1">
    <property type="nucleotide sequence ID" value="NZ_MPRL01000066.1"/>
</dbReference>
<dbReference type="SUPFAM" id="SSF75553">
    <property type="entry name" value="Smc hinge domain"/>
    <property type="match status" value="1"/>
</dbReference>
<comment type="function">
    <text evidence="6">Required for chromosome condensation and partitioning.</text>
</comment>
<keyword evidence="2 6" id="KW-0547">Nucleotide-binding</keyword>
<evidence type="ECO:0000313" key="9">
    <source>
        <dbReference type="Proteomes" id="UP000191110"/>
    </source>
</evidence>
<feature type="domain" description="SMC hinge" evidence="7">
    <location>
        <begin position="521"/>
        <end position="622"/>
    </location>
</feature>
<evidence type="ECO:0000256" key="5">
    <source>
        <dbReference type="ARBA" id="ARBA00023125"/>
    </source>
</evidence>
<dbReference type="CDD" id="cd03278">
    <property type="entry name" value="ABC_SMC_barmotin"/>
    <property type="match status" value="2"/>
</dbReference>
<feature type="coiled-coil region" evidence="6">
    <location>
        <begin position="251"/>
        <end position="278"/>
    </location>
</feature>
<feature type="coiled-coil region" evidence="6">
    <location>
        <begin position="307"/>
        <end position="490"/>
    </location>
</feature>